<dbReference type="AlphaFoldDB" id="A0A0R3QFV9"/>
<dbReference type="WBParaSite" id="BTMF_0000525701-mRNA-1">
    <property type="protein sequence ID" value="BTMF_0000525701-mRNA-1"/>
    <property type="gene ID" value="BTMF_0000525701"/>
</dbReference>
<feature type="transmembrane region" description="Helical" evidence="1">
    <location>
        <begin position="15"/>
        <end position="34"/>
    </location>
</feature>
<organism evidence="2">
    <name type="scientific">Brugia timori</name>
    <dbReference type="NCBI Taxonomy" id="42155"/>
    <lineage>
        <taxon>Eukaryota</taxon>
        <taxon>Metazoa</taxon>
        <taxon>Ecdysozoa</taxon>
        <taxon>Nematoda</taxon>
        <taxon>Chromadorea</taxon>
        <taxon>Rhabditida</taxon>
        <taxon>Spirurina</taxon>
        <taxon>Spiruromorpha</taxon>
        <taxon>Filarioidea</taxon>
        <taxon>Onchocercidae</taxon>
        <taxon>Brugia</taxon>
    </lineage>
</organism>
<proteinExistence type="predicted"/>
<evidence type="ECO:0000313" key="2">
    <source>
        <dbReference type="WBParaSite" id="BTMF_0000525701-mRNA-1"/>
    </source>
</evidence>
<keyword evidence="1" id="KW-1133">Transmembrane helix</keyword>
<feature type="transmembrane region" description="Helical" evidence="1">
    <location>
        <begin position="80"/>
        <end position="96"/>
    </location>
</feature>
<keyword evidence="1" id="KW-0472">Membrane</keyword>
<accession>A0A0R3QFV9</accession>
<evidence type="ECO:0000256" key="1">
    <source>
        <dbReference type="SAM" id="Phobius"/>
    </source>
</evidence>
<reference evidence="2" key="1">
    <citation type="submission" date="2017-02" db="UniProtKB">
        <authorList>
            <consortium name="WormBaseParasite"/>
        </authorList>
    </citation>
    <scope>IDENTIFICATION</scope>
</reference>
<name>A0A0R3QFV9_9BILA</name>
<protein>
    <submittedName>
        <fullName evidence="2">Transmembrane protein</fullName>
    </submittedName>
</protein>
<feature type="transmembrane region" description="Helical" evidence="1">
    <location>
        <begin position="55"/>
        <end position="74"/>
    </location>
</feature>
<sequence length="105" mass="12786">MKRSKAKFTQKRSTVFFISLFERMYEYIMITYALQFQLFQKFAKKEKEKIKQQTLFPNIIDFFASYPIVTRFYIKLYADRLIYLKLLLSLLILLLLNERSMTVIC</sequence>
<keyword evidence="1" id="KW-0812">Transmembrane</keyword>